<feature type="domain" description="MCM AAA-lid" evidence="2">
    <location>
        <begin position="52"/>
        <end position="110"/>
    </location>
</feature>
<evidence type="ECO:0000256" key="1">
    <source>
        <dbReference type="SAM" id="Phobius"/>
    </source>
</evidence>
<accession>A0A6H5H523</accession>
<dbReference type="EMBL" id="CADCXU010024268">
    <property type="protein sequence ID" value="CAB0011780.1"/>
    <property type="molecule type" value="Genomic_DNA"/>
</dbReference>
<dbReference type="InterPro" id="IPR027417">
    <property type="entry name" value="P-loop_NTPase"/>
</dbReference>
<dbReference type="GO" id="GO:0005524">
    <property type="term" value="F:ATP binding"/>
    <property type="evidence" value="ECO:0007669"/>
    <property type="project" value="InterPro"/>
</dbReference>
<dbReference type="GO" id="GO:0042555">
    <property type="term" value="C:MCM complex"/>
    <property type="evidence" value="ECO:0007669"/>
    <property type="project" value="TreeGrafter"/>
</dbReference>
<dbReference type="PANTHER" id="PTHR11630">
    <property type="entry name" value="DNA REPLICATION LICENSING FACTOR MCM FAMILY MEMBER"/>
    <property type="match status" value="1"/>
</dbReference>
<dbReference type="OrthoDB" id="9982095at2759"/>
<feature type="transmembrane region" description="Helical" evidence="1">
    <location>
        <begin position="217"/>
        <end position="237"/>
    </location>
</feature>
<dbReference type="PANTHER" id="PTHR11630:SF47">
    <property type="entry name" value="DNA HELICASE MCM8"/>
    <property type="match status" value="1"/>
</dbReference>
<dbReference type="Pfam" id="PF17855">
    <property type="entry name" value="MCM_lid"/>
    <property type="match status" value="1"/>
</dbReference>
<dbReference type="Proteomes" id="UP000479000">
    <property type="component" value="Unassembled WGS sequence"/>
</dbReference>
<dbReference type="Gene3D" id="3.40.50.300">
    <property type="entry name" value="P-loop containing nucleotide triphosphate hydrolases"/>
    <property type="match status" value="1"/>
</dbReference>
<organism evidence="3 4">
    <name type="scientific">Nesidiocoris tenuis</name>
    <dbReference type="NCBI Taxonomy" id="355587"/>
    <lineage>
        <taxon>Eukaryota</taxon>
        <taxon>Metazoa</taxon>
        <taxon>Ecdysozoa</taxon>
        <taxon>Arthropoda</taxon>
        <taxon>Hexapoda</taxon>
        <taxon>Insecta</taxon>
        <taxon>Pterygota</taxon>
        <taxon>Neoptera</taxon>
        <taxon>Paraneoptera</taxon>
        <taxon>Hemiptera</taxon>
        <taxon>Heteroptera</taxon>
        <taxon>Panheteroptera</taxon>
        <taxon>Cimicomorpha</taxon>
        <taxon>Miridae</taxon>
        <taxon>Dicyphina</taxon>
        <taxon>Nesidiocoris</taxon>
    </lineage>
</organism>
<dbReference type="AlphaFoldDB" id="A0A6H5H523"/>
<keyword evidence="1" id="KW-0812">Transmembrane</keyword>
<reference evidence="3 4" key="1">
    <citation type="submission" date="2020-02" db="EMBL/GenBank/DDBJ databases">
        <authorList>
            <person name="Ferguson B K."/>
        </authorList>
    </citation>
    <scope>NUCLEOTIDE SEQUENCE [LARGE SCALE GENOMIC DNA]</scope>
</reference>
<keyword evidence="1" id="KW-0472">Membrane</keyword>
<proteinExistence type="predicted"/>
<dbReference type="InterPro" id="IPR031327">
    <property type="entry name" value="MCM"/>
</dbReference>
<dbReference type="InterPro" id="IPR041562">
    <property type="entry name" value="MCM_lid"/>
</dbReference>
<name>A0A6H5H523_9HEMI</name>
<evidence type="ECO:0000313" key="3">
    <source>
        <dbReference type="EMBL" id="CAB0011780.1"/>
    </source>
</evidence>
<dbReference type="GO" id="GO:0003697">
    <property type="term" value="F:single-stranded DNA binding"/>
    <property type="evidence" value="ECO:0007669"/>
    <property type="project" value="TreeGrafter"/>
</dbReference>
<sequence>MTVAEFLEALKSNSRKILSTRAALEIPLPLLALSRDRLRIHPGESVELVPQELMRKYIAYARKYVPAPKLSPEAGNLLQNFYLELRGNHRDKDTTPVTTRQLESMIRMTENSVSKGRFTIPTKWHGVAAYVFFSVIRSVCGDLTDSYLRMYFLVISSAHRSWKCIILLLIIGPSQRCQLIIRAERGEHVAIRGRTGAGSLKDAPPRGRANSASTACLFLTALLVMSCGVITGLYLYYHFIRAQLPKRFEHAGALPARLCPASVKITHQDYNRDHHRQPPHTLLTPLKQSNVHECYQHVSDLAAEAWMQRPAEALMGSPAEARMGSLAEARIRNPAEARIRNPAEARMRSPADTRSRGCCRRLKRC</sequence>
<keyword evidence="1" id="KW-1133">Transmembrane helix</keyword>
<gene>
    <name evidence="3" type="ORF">NTEN_LOCUS16673</name>
</gene>
<dbReference type="GO" id="GO:0017116">
    <property type="term" value="F:single-stranded DNA helicase activity"/>
    <property type="evidence" value="ECO:0007669"/>
    <property type="project" value="TreeGrafter"/>
</dbReference>
<dbReference type="GO" id="GO:0005634">
    <property type="term" value="C:nucleus"/>
    <property type="evidence" value="ECO:0007669"/>
    <property type="project" value="TreeGrafter"/>
</dbReference>
<evidence type="ECO:0000313" key="4">
    <source>
        <dbReference type="Proteomes" id="UP000479000"/>
    </source>
</evidence>
<evidence type="ECO:0000259" key="2">
    <source>
        <dbReference type="Pfam" id="PF17855"/>
    </source>
</evidence>
<protein>
    <recommendedName>
        <fullName evidence="2">MCM AAA-lid domain-containing protein</fullName>
    </recommendedName>
</protein>
<keyword evidence="4" id="KW-1185">Reference proteome</keyword>